<feature type="transmembrane region" description="Helical" evidence="10">
    <location>
        <begin position="609"/>
        <end position="631"/>
    </location>
</feature>
<evidence type="ECO:0000256" key="11">
    <source>
        <dbReference type="SAM" id="SignalP"/>
    </source>
</evidence>
<dbReference type="HOGENOM" id="CLU_344646_0_0_1"/>
<dbReference type="SUPFAM" id="SSF52058">
    <property type="entry name" value="L domain-like"/>
    <property type="match status" value="1"/>
</dbReference>
<dbReference type="SMART" id="SM00369">
    <property type="entry name" value="LRR_TYP"/>
    <property type="match status" value="13"/>
</dbReference>
<dbReference type="FunFam" id="3.80.10.10:FF:001438">
    <property type="entry name" value="Uncharacterized protein"/>
    <property type="match status" value="1"/>
</dbReference>
<feature type="region of interest" description="Disordered" evidence="9">
    <location>
        <begin position="507"/>
        <end position="530"/>
    </location>
</feature>
<evidence type="ECO:0000313" key="13">
    <source>
        <dbReference type="Proteomes" id="UP000015104"/>
    </source>
</evidence>
<evidence type="ECO:0000256" key="3">
    <source>
        <dbReference type="ARBA" id="ARBA00022614"/>
    </source>
</evidence>
<keyword evidence="6" id="KW-0677">Repeat</keyword>
<dbReference type="InterPro" id="IPR050541">
    <property type="entry name" value="LRR_TM_domain-containing"/>
</dbReference>
<keyword evidence="5 11" id="KW-0732">Signal</keyword>
<dbReference type="GO" id="GO:0005886">
    <property type="term" value="C:plasma membrane"/>
    <property type="evidence" value="ECO:0007669"/>
    <property type="project" value="UniProtKB-SubCell"/>
</dbReference>
<evidence type="ECO:0008006" key="14">
    <source>
        <dbReference type="Google" id="ProtNLM"/>
    </source>
</evidence>
<keyword evidence="8 10" id="KW-0472">Membrane</keyword>
<feature type="compositionally biased region" description="Low complexity" evidence="9">
    <location>
        <begin position="510"/>
        <end position="525"/>
    </location>
</feature>
<dbReference type="EMBL" id="CAEY01000863">
    <property type="status" value="NOT_ANNOTATED_CDS"/>
    <property type="molecule type" value="Genomic_DNA"/>
</dbReference>
<dbReference type="Pfam" id="PF13855">
    <property type="entry name" value="LRR_8"/>
    <property type="match status" value="4"/>
</dbReference>
<evidence type="ECO:0000256" key="6">
    <source>
        <dbReference type="ARBA" id="ARBA00022737"/>
    </source>
</evidence>
<reference evidence="13" key="1">
    <citation type="submission" date="2011-08" db="EMBL/GenBank/DDBJ databases">
        <authorList>
            <person name="Rombauts S."/>
        </authorList>
    </citation>
    <scope>NUCLEOTIDE SEQUENCE</scope>
    <source>
        <strain evidence="13">London</strain>
    </source>
</reference>
<evidence type="ECO:0000256" key="1">
    <source>
        <dbReference type="ARBA" id="ARBA00004236"/>
    </source>
</evidence>
<dbReference type="AlphaFoldDB" id="T1L0E6"/>
<evidence type="ECO:0000256" key="8">
    <source>
        <dbReference type="ARBA" id="ARBA00023136"/>
    </source>
</evidence>
<dbReference type="KEGG" id="tut:107369094"/>
<dbReference type="InterPro" id="IPR032675">
    <property type="entry name" value="LRR_dom_sf"/>
</dbReference>
<evidence type="ECO:0000256" key="9">
    <source>
        <dbReference type="SAM" id="MobiDB-lite"/>
    </source>
</evidence>
<proteinExistence type="predicted"/>
<keyword evidence="13" id="KW-1185">Reference proteome</keyword>
<organism evidence="12 13">
    <name type="scientific">Tetranychus urticae</name>
    <name type="common">Two-spotted spider mite</name>
    <dbReference type="NCBI Taxonomy" id="32264"/>
    <lineage>
        <taxon>Eukaryota</taxon>
        <taxon>Metazoa</taxon>
        <taxon>Ecdysozoa</taxon>
        <taxon>Arthropoda</taxon>
        <taxon>Chelicerata</taxon>
        <taxon>Arachnida</taxon>
        <taxon>Acari</taxon>
        <taxon>Acariformes</taxon>
        <taxon>Trombidiformes</taxon>
        <taxon>Prostigmata</taxon>
        <taxon>Eleutherengona</taxon>
        <taxon>Raphignathae</taxon>
        <taxon>Tetranychoidea</taxon>
        <taxon>Tetranychidae</taxon>
        <taxon>Tetranychus</taxon>
    </lineage>
</organism>
<dbReference type="Proteomes" id="UP000015104">
    <property type="component" value="Unassembled WGS sequence"/>
</dbReference>
<dbReference type="Gene3D" id="3.80.10.10">
    <property type="entry name" value="Ribonuclease Inhibitor"/>
    <property type="match status" value="3"/>
</dbReference>
<keyword evidence="4 10" id="KW-0812">Transmembrane</keyword>
<evidence type="ECO:0000256" key="10">
    <source>
        <dbReference type="SAM" id="Phobius"/>
    </source>
</evidence>
<comment type="subcellular location">
    <subcellularLocation>
        <location evidence="1">Cell membrane</location>
    </subcellularLocation>
</comment>
<feature type="signal peptide" evidence="11">
    <location>
        <begin position="1"/>
        <end position="21"/>
    </location>
</feature>
<dbReference type="PROSITE" id="PS51450">
    <property type="entry name" value="LRR"/>
    <property type="match status" value="1"/>
</dbReference>
<reference evidence="12" key="2">
    <citation type="submission" date="2015-06" db="UniProtKB">
        <authorList>
            <consortium name="EnsemblMetazoa"/>
        </authorList>
    </citation>
    <scope>IDENTIFICATION</scope>
</reference>
<protein>
    <recommendedName>
        <fullName evidence="14">LRRCT domain-containing protein</fullName>
    </recommendedName>
</protein>
<evidence type="ECO:0000313" key="12">
    <source>
        <dbReference type="EnsemblMetazoa" id="tetur30g00360.1"/>
    </source>
</evidence>
<dbReference type="STRING" id="32264.T1L0E6"/>
<dbReference type="EnsemblMetazoa" id="tetur30g00360.1">
    <property type="protein sequence ID" value="tetur30g00360.1"/>
    <property type="gene ID" value="tetur30g00360"/>
</dbReference>
<dbReference type="OrthoDB" id="1055097at2759"/>
<feature type="region of interest" description="Disordered" evidence="9">
    <location>
        <begin position="270"/>
        <end position="311"/>
    </location>
</feature>
<dbReference type="InterPro" id="IPR003591">
    <property type="entry name" value="Leu-rich_rpt_typical-subtyp"/>
</dbReference>
<feature type="chain" id="PRO_5004581315" description="LRRCT domain-containing protein" evidence="11">
    <location>
        <begin position="22"/>
        <end position="821"/>
    </location>
</feature>
<keyword evidence="2" id="KW-1003">Cell membrane</keyword>
<keyword evidence="7 10" id="KW-1133">Transmembrane helix</keyword>
<evidence type="ECO:0000256" key="7">
    <source>
        <dbReference type="ARBA" id="ARBA00022989"/>
    </source>
</evidence>
<dbReference type="InterPro" id="IPR001611">
    <property type="entry name" value="Leu-rich_rpt"/>
</dbReference>
<name>T1L0E6_TETUR</name>
<dbReference type="PANTHER" id="PTHR24369">
    <property type="entry name" value="ANTIGEN BSP, PUTATIVE-RELATED"/>
    <property type="match status" value="1"/>
</dbReference>
<dbReference type="eggNOG" id="KOG0619">
    <property type="taxonomic scope" value="Eukaryota"/>
</dbReference>
<dbReference type="OMA" id="YSKPECI"/>
<evidence type="ECO:0000256" key="4">
    <source>
        <dbReference type="ARBA" id="ARBA00022692"/>
    </source>
</evidence>
<evidence type="ECO:0000256" key="5">
    <source>
        <dbReference type="ARBA" id="ARBA00022729"/>
    </source>
</evidence>
<dbReference type="PANTHER" id="PTHR24369:SF210">
    <property type="entry name" value="CHAOPTIN-RELATED"/>
    <property type="match status" value="1"/>
</dbReference>
<sequence>MLFRILFHFLFIFISQDFVNLFYNSNFLRNSDISDSSRINFLSSWMVSAFCPSNCRCNDNKLEAVCSNASLTIIPITLNPNMRKILLNSNQIVKLSTDSFSVYRNIESLDLSHNKLDTLEDYSFRGLSKLKTLHLNGNKLLVFTNSTFNGLSGLEDLYLNDNLLSNLNDSVFKGLLNLKQLNLNRNRLNYLEPRAFDGLKNLRTLFLVNNSLNMDYSSLSNDQLSSTPSTFNSSSLNLSDILVALSPRYLPNLMELHLGGNNFPSIKKENSPFFSGMDPSESITPSDSSDFMLEQSESNNQNHHYSHESSKRRESHELKFWSNLQELSLEGCSISSIESGALNGLPKLTTLRLNNNNFQQVPKDIFSDLGKLEVLQIGGNPFTTINSTSFTTLTSLKSLDISRCPHLNTIESGAFNGLDKLELLEISYNPNLHFIDSTLFDPLVSLKILILTHNSFTFLDNHLSLIANRVKLFDVRGNPFTCNCSVQWIRKLFLQNINDTNSEVSIKGLSSSSVNSPTSSTTESSKGVNEVSVKREPASAFPAAARRIAPNPSVESSSFIMQSSSDTSSNVNKIIRVTCANPMPLRGKQIIDLEPGDIGCYEVESMAPIVIGVFIGCLIITGVVVICGIRWRTRLTGLIKGTTGVGSKRSHHYPAKIGASSMVGGIGSIGSVMGGVGGSGRKIFGMMSHNPIRTNDLDYGPYSKPECIVVPGYNMESTTIINNLNNPYEIVPLSGSLHHDMSSHTFDRISSIVGGFGGFTSGPIIGNTSNSLIRAGFRSNLSVGVGGVGGGGGCGSDSSSYEGEYHYPIVSNLRTTPITEL</sequence>
<evidence type="ECO:0000256" key="2">
    <source>
        <dbReference type="ARBA" id="ARBA00022475"/>
    </source>
</evidence>
<feature type="compositionally biased region" description="Polar residues" evidence="9">
    <location>
        <begin position="281"/>
        <end position="302"/>
    </location>
</feature>
<accession>T1L0E6</accession>
<keyword evidence="3" id="KW-0433">Leucine-rich repeat</keyword>
<gene>
    <name evidence="12" type="primary">107369094</name>
</gene>